<sequence length="353" mass="39691">MASVPSLCDILIPLEKSSRSASGAEGDKIALVQSRKNHQSCIRSPYTIHKFYKFLRRAHCEENLEFFERAHQFLQLKQNGNISEEKLLAIWNKSLYVKYIAVDSPKECNFSQDIREIFEECYANNKIPSDVDVLFAISHVMGLLVDGYHRFVNSVDDKKYRSTYAVSNDSTLRQDYKNGTTVSISPLSVDNISTDRNPYMKKPSNNGLAAIIQETSTDTTVESQNSGYTSLPDGSMSATGTDSSKFRKTMASDFQKLHNSSILSSGKGLLQKLNFTKKRRSFKQPSGVFYGHYNNNIQRHLKRAKQSSTTVSSSSSKNTESSSSPLPLINKAIDHKEKSVEKGFKKLNLHDIN</sequence>
<keyword evidence="4" id="KW-1185">Reference proteome</keyword>
<dbReference type="SUPFAM" id="SSF48097">
    <property type="entry name" value="Regulator of G-protein signaling, RGS"/>
    <property type="match status" value="1"/>
</dbReference>
<proteinExistence type="predicted"/>
<dbReference type="Gene3D" id="1.10.167.10">
    <property type="entry name" value="Regulator of G-protein Signalling 4, domain 2"/>
    <property type="match status" value="1"/>
</dbReference>
<feature type="region of interest" description="Disordered" evidence="1">
    <location>
        <begin position="217"/>
        <end position="243"/>
    </location>
</feature>
<evidence type="ECO:0000313" key="4">
    <source>
        <dbReference type="Proteomes" id="UP001161438"/>
    </source>
</evidence>
<dbReference type="InterPro" id="IPR036305">
    <property type="entry name" value="RGS_sf"/>
</dbReference>
<dbReference type="SMART" id="SM00315">
    <property type="entry name" value="RGS"/>
    <property type="match status" value="1"/>
</dbReference>
<name>A0AA35ITV8_SACMI</name>
<evidence type="ECO:0000259" key="2">
    <source>
        <dbReference type="PROSITE" id="PS50132"/>
    </source>
</evidence>
<dbReference type="GeneID" id="80921319"/>
<dbReference type="AlphaFoldDB" id="A0AA35ITV8"/>
<dbReference type="InterPro" id="IPR016137">
    <property type="entry name" value="RGS"/>
</dbReference>
<protein>
    <recommendedName>
        <fullName evidence="2">RGS domain-containing protein</fullName>
    </recommendedName>
</protein>
<dbReference type="InterPro" id="IPR044926">
    <property type="entry name" value="RGS_subdomain_2"/>
</dbReference>
<gene>
    <name evidence="3" type="primary">SMKI15G2550</name>
    <name evidence="3" type="ORF">SMKI_15G2550</name>
</gene>
<feature type="region of interest" description="Disordered" evidence="1">
    <location>
        <begin position="305"/>
        <end position="328"/>
    </location>
</feature>
<dbReference type="PANTHER" id="PTHR10845">
    <property type="entry name" value="REGULATOR OF G PROTEIN SIGNALING"/>
    <property type="match status" value="1"/>
</dbReference>
<dbReference type="RefSeq" id="XP_056079531.1">
    <property type="nucleotide sequence ID" value="XM_056225743.1"/>
</dbReference>
<accession>A0AA35ITV8</accession>
<feature type="domain" description="RGS" evidence="2">
    <location>
        <begin position="51"/>
        <end position="154"/>
    </location>
</feature>
<dbReference type="PROSITE" id="PS50132">
    <property type="entry name" value="RGS"/>
    <property type="match status" value="1"/>
</dbReference>
<feature type="compositionally biased region" description="Low complexity" evidence="1">
    <location>
        <begin position="307"/>
        <end position="324"/>
    </location>
</feature>
<evidence type="ECO:0000256" key="1">
    <source>
        <dbReference type="SAM" id="MobiDB-lite"/>
    </source>
</evidence>
<dbReference type="Proteomes" id="UP001161438">
    <property type="component" value="Chromosome 15"/>
</dbReference>
<dbReference type="Pfam" id="PF00615">
    <property type="entry name" value="RGS"/>
    <property type="match status" value="1"/>
</dbReference>
<dbReference type="CDD" id="cd07440">
    <property type="entry name" value="RGS"/>
    <property type="match status" value="1"/>
</dbReference>
<dbReference type="PANTHER" id="PTHR10845:SF192">
    <property type="entry name" value="DOUBLE HIT, ISOFORM B"/>
    <property type="match status" value="1"/>
</dbReference>
<dbReference type="EMBL" id="OX365771">
    <property type="protein sequence ID" value="CAI4036411.1"/>
    <property type="molecule type" value="Genomic_DNA"/>
</dbReference>
<organism evidence="3 4">
    <name type="scientific">Saccharomyces mikatae IFO 1815</name>
    <dbReference type="NCBI Taxonomy" id="226126"/>
    <lineage>
        <taxon>Eukaryota</taxon>
        <taxon>Fungi</taxon>
        <taxon>Dikarya</taxon>
        <taxon>Ascomycota</taxon>
        <taxon>Saccharomycotina</taxon>
        <taxon>Saccharomycetes</taxon>
        <taxon>Saccharomycetales</taxon>
        <taxon>Saccharomycetaceae</taxon>
        <taxon>Saccharomyces</taxon>
    </lineage>
</organism>
<evidence type="ECO:0000313" key="3">
    <source>
        <dbReference type="EMBL" id="CAI4036411.1"/>
    </source>
</evidence>
<feature type="compositionally biased region" description="Polar residues" evidence="1">
    <location>
        <begin position="217"/>
        <end position="229"/>
    </location>
</feature>
<reference evidence="3" key="1">
    <citation type="submission" date="2022-10" db="EMBL/GenBank/DDBJ databases">
        <authorList>
            <person name="Byrne P K."/>
        </authorList>
    </citation>
    <scope>NUCLEOTIDE SEQUENCE</scope>
    <source>
        <strain evidence="3">IFO1815</strain>
    </source>
</reference>